<dbReference type="Pfam" id="PF02225">
    <property type="entry name" value="PA"/>
    <property type="match status" value="1"/>
</dbReference>
<dbReference type="EMBL" id="FN649753">
    <property type="protein sequence ID" value="CBJ31335.1"/>
    <property type="molecule type" value="Genomic_DNA"/>
</dbReference>
<sequence>MATCQLSTCENATADGIRSHFGGPPADGMRRLVLADPLDGCKPLRNVDDARSAVVIATRGSCTYTNKARNAQEASASALLVVNNEQGLLHPPGPDGMDLEIFSGMIPQPEGRALIEAMSGSSDPTQGALVPMNCNKKSGIGSSNQQCHAAAKADRDIVDGLTLGGFVHLPGGDKFEYLLAGFGVKVPLGELEMGAPLNPSGACAPMPKEAATAAVGKAIVATRGECSFIEKAEAMGAGPGERVGALIVKNSETALFHMGAAPRWRGANISLPIVLVTDVAGHAISTLPPDSTIRFAPSEHVTLAAWDEIERLKEASVWPKETQERQTLYETLVTRNAGFPDRVSAIQGAFSRVCSWGEEGEGIAGQGGGDAERRETGDADTTSVKL</sequence>
<organism evidence="5 6">
    <name type="scientific">Ectocarpus siliculosus</name>
    <name type="common">Brown alga</name>
    <name type="synonym">Conferva siliculosa</name>
    <dbReference type="NCBI Taxonomy" id="2880"/>
    <lineage>
        <taxon>Eukaryota</taxon>
        <taxon>Sar</taxon>
        <taxon>Stramenopiles</taxon>
        <taxon>Ochrophyta</taxon>
        <taxon>PX clade</taxon>
        <taxon>Phaeophyceae</taxon>
        <taxon>Ectocarpales</taxon>
        <taxon>Ectocarpaceae</taxon>
        <taxon>Ectocarpus</taxon>
    </lineage>
</organism>
<keyword evidence="2" id="KW-0325">Glycoprotein</keyword>
<keyword evidence="1" id="KW-0732">Signal</keyword>
<evidence type="ECO:0000256" key="3">
    <source>
        <dbReference type="SAM" id="MobiDB-lite"/>
    </source>
</evidence>
<dbReference type="Gene3D" id="3.50.30.30">
    <property type="match status" value="2"/>
</dbReference>
<reference evidence="5 6" key="1">
    <citation type="journal article" date="2010" name="Nature">
        <title>The Ectocarpus genome and the independent evolution of multicellularity in brown algae.</title>
        <authorList>
            <person name="Cock J.M."/>
            <person name="Sterck L."/>
            <person name="Rouze P."/>
            <person name="Scornet D."/>
            <person name="Allen A.E."/>
            <person name="Amoutzias G."/>
            <person name="Anthouard V."/>
            <person name="Artiguenave F."/>
            <person name="Aury J.M."/>
            <person name="Badger J.H."/>
            <person name="Beszteri B."/>
            <person name="Billiau K."/>
            <person name="Bonnet E."/>
            <person name="Bothwell J.H."/>
            <person name="Bowler C."/>
            <person name="Boyen C."/>
            <person name="Brownlee C."/>
            <person name="Carrano C.J."/>
            <person name="Charrier B."/>
            <person name="Cho G.Y."/>
            <person name="Coelho S.M."/>
            <person name="Collen J."/>
            <person name="Corre E."/>
            <person name="Da Silva C."/>
            <person name="Delage L."/>
            <person name="Delaroque N."/>
            <person name="Dittami S.M."/>
            <person name="Doulbeau S."/>
            <person name="Elias M."/>
            <person name="Farnham G."/>
            <person name="Gachon C.M."/>
            <person name="Gschloessl B."/>
            <person name="Heesch S."/>
            <person name="Jabbari K."/>
            <person name="Jubin C."/>
            <person name="Kawai H."/>
            <person name="Kimura K."/>
            <person name="Kloareg B."/>
            <person name="Kupper F.C."/>
            <person name="Lang D."/>
            <person name="Le Bail A."/>
            <person name="Leblanc C."/>
            <person name="Lerouge P."/>
            <person name="Lohr M."/>
            <person name="Lopez P.J."/>
            <person name="Martens C."/>
            <person name="Maumus F."/>
            <person name="Michel G."/>
            <person name="Miranda-Saavedra D."/>
            <person name="Morales J."/>
            <person name="Moreau H."/>
            <person name="Motomura T."/>
            <person name="Nagasato C."/>
            <person name="Napoli C.A."/>
            <person name="Nelson D.R."/>
            <person name="Nyvall-Collen P."/>
            <person name="Peters A.F."/>
            <person name="Pommier C."/>
            <person name="Potin P."/>
            <person name="Poulain J."/>
            <person name="Quesneville H."/>
            <person name="Read B."/>
            <person name="Rensing S.A."/>
            <person name="Ritter A."/>
            <person name="Rousvoal S."/>
            <person name="Samanta M."/>
            <person name="Samson G."/>
            <person name="Schroeder D.C."/>
            <person name="Segurens B."/>
            <person name="Strittmatter M."/>
            <person name="Tonon T."/>
            <person name="Tregear J.W."/>
            <person name="Valentin K."/>
            <person name="von Dassow P."/>
            <person name="Yamagishi T."/>
            <person name="Van de Peer Y."/>
            <person name="Wincker P."/>
        </authorList>
    </citation>
    <scope>NUCLEOTIDE SEQUENCE [LARGE SCALE GENOMIC DNA]</scope>
    <source>
        <strain evidence="6">Ec32 / CCAP1310/4</strain>
    </source>
</reference>
<dbReference type="EMBL" id="FN648425">
    <property type="protein sequence ID" value="CBJ31335.1"/>
    <property type="molecule type" value="Genomic_DNA"/>
</dbReference>
<dbReference type="OrthoDB" id="191098at2759"/>
<keyword evidence="6" id="KW-1185">Reference proteome</keyword>
<dbReference type="InterPro" id="IPR046450">
    <property type="entry name" value="PA_dom_sf"/>
</dbReference>
<dbReference type="PANTHER" id="PTHR22702:SF1">
    <property type="entry name" value="PROTEASE-ASSOCIATED DOMAIN-CONTAINING PROTEIN 1"/>
    <property type="match status" value="1"/>
</dbReference>
<feature type="domain" description="PA" evidence="4">
    <location>
        <begin position="32"/>
        <end position="114"/>
    </location>
</feature>
<dbReference type="InParanoid" id="D7FT44"/>
<evidence type="ECO:0000313" key="6">
    <source>
        <dbReference type="Proteomes" id="UP000002630"/>
    </source>
</evidence>
<evidence type="ECO:0000256" key="1">
    <source>
        <dbReference type="ARBA" id="ARBA00022729"/>
    </source>
</evidence>
<dbReference type="OMA" id="MACENSV"/>
<gene>
    <name evidence="5" type="ORF">Esi_0244_0038</name>
</gene>
<proteinExistence type="predicted"/>
<evidence type="ECO:0000256" key="2">
    <source>
        <dbReference type="ARBA" id="ARBA00023180"/>
    </source>
</evidence>
<name>D7FT44_ECTSI</name>
<dbReference type="SUPFAM" id="SSF52025">
    <property type="entry name" value="PA domain"/>
    <property type="match status" value="1"/>
</dbReference>
<evidence type="ECO:0000313" key="5">
    <source>
        <dbReference type="EMBL" id="CBJ31335.1"/>
    </source>
</evidence>
<dbReference type="InterPro" id="IPR003137">
    <property type="entry name" value="PA_domain"/>
</dbReference>
<dbReference type="eggNOG" id="KOG2442">
    <property type="taxonomic scope" value="Eukaryota"/>
</dbReference>
<protein>
    <recommendedName>
        <fullName evidence="4">PA domain-containing protein</fullName>
    </recommendedName>
</protein>
<dbReference type="AlphaFoldDB" id="D7FT44"/>
<accession>D7FT44</accession>
<dbReference type="Proteomes" id="UP000002630">
    <property type="component" value="Linkage Group LG28"/>
</dbReference>
<evidence type="ECO:0000259" key="4">
    <source>
        <dbReference type="Pfam" id="PF02225"/>
    </source>
</evidence>
<dbReference type="PANTHER" id="PTHR22702">
    <property type="entry name" value="PROTEASE-ASSOCIATED DOMAIN-CONTAINING PROTEIN"/>
    <property type="match status" value="1"/>
</dbReference>
<feature type="region of interest" description="Disordered" evidence="3">
    <location>
        <begin position="361"/>
        <end position="386"/>
    </location>
</feature>